<sequence>MQAPEDIVEIERALTRVAHLLTRARQHDRTVAAAGVPIDRAALPVLRLLSEAADPMRPSELASRLNVEAPHVTRQIQRLERVGYLTRVPDPIDGRAHRVRVTPAGRDAMDSIRAIGLQWMEEALSDWSASERHQLADLVHRMVDDLADHMELPLKP</sequence>
<dbReference type="SMART" id="SM00347">
    <property type="entry name" value="HTH_MARR"/>
    <property type="match status" value="1"/>
</dbReference>
<dbReference type="InterPro" id="IPR011991">
    <property type="entry name" value="ArsR-like_HTH"/>
</dbReference>
<dbReference type="Gene3D" id="1.10.10.10">
    <property type="entry name" value="Winged helix-like DNA-binding domain superfamily/Winged helix DNA-binding domain"/>
    <property type="match status" value="1"/>
</dbReference>
<name>A0ABP6QFK9_9ACTN</name>
<gene>
    <name evidence="2" type="ORF">GCM10010468_53030</name>
</gene>
<dbReference type="InterPro" id="IPR039422">
    <property type="entry name" value="MarR/SlyA-like"/>
</dbReference>
<dbReference type="SUPFAM" id="SSF46785">
    <property type="entry name" value="Winged helix' DNA-binding domain"/>
    <property type="match status" value="1"/>
</dbReference>
<evidence type="ECO:0000259" key="1">
    <source>
        <dbReference type="PROSITE" id="PS50995"/>
    </source>
</evidence>
<accession>A0ABP6QFK9</accession>
<dbReference type="PANTHER" id="PTHR33164">
    <property type="entry name" value="TRANSCRIPTIONAL REGULATOR, MARR FAMILY"/>
    <property type="match status" value="1"/>
</dbReference>
<protein>
    <submittedName>
        <fullName evidence="2">MarR family winged helix-turn-helix transcriptional regulator</fullName>
    </submittedName>
</protein>
<organism evidence="2 3">
    <name type="scientific">Actinocorallia longicatena</name>
    <dbReference type="NCBI Taxonomy" id="111803"/>
    <lineage>
        <taxon>Bacteria</taxon>
        <taxon>Bacillati</taxon>
        <taxon>Actinomycetota</taxon>
        <taxon>Actinomycetes</taxon>
        <taxon>Streptosporangiales</taxon>
        <taxon>Thermomonosporaceae</taxon>
        <taxon>Actinocorallia</taxon>
    </lineage>
</organism>
<evidence type="ECO:0000313" key="3">
    <source>
        <dbReference type="Proteomes" id="UP001501237"/>
    </source>
</evidence>
<proteinExistence type="predicted"/>
<reference evidence="3" key="1">
    <citation type="journal article" date="2019" name="Int. J. Syst. Evol. Microbiol.">
        <title>The Global Catalogue of Microorganisms (GCM) 10K type strain sequencing project: providing services to taxonomists for standard genome sequencing and annotation.</title>
        <authorList>
            <consortium name="The Broad Institute Genomics Platform"/>
            <consortium name="The Broad Institute Genome Sequencing Center for Infectious Disease"/>
            <person name="Wu L."/>
            <person name="Ma J."/>
        </authorList>
    </citation>
    <scope>NUCLEOTIDE SEQUENCE [LARGE SCALE GENOMIC DNA]</scope>
    <source>
        <strain evidence="3">JCM 9377</strain>
    </source>
</reference>
<keyword evidence="3" id="KW-1185">Reference proteome</keyword>
<dbReference type="InterPro" id="IPR000835">
    <property type="entry name" value="HTH_MarR-typ"/>
</dbReference>
<dbReference type="Pfam" id="PF01047">
    <property type="entry name" value="MarR"/>
    <property type="match status" value="1"/>
</dbReference>
<comment type="caution">
    <text evidence="2">The sequence shown here is derived from an EMBL/GenBank/DDBJ whole genome shotgun (WGS) entry which is preliminary data.</text>
</comment>
<dbReference type="Proteomes" id="UP001501237">
    <property type="component" value="Unassembled WGS sequence"/>
</dbReference>
<dbReference type="PROSITE" id="PS50995">
    <property type="entry name" value="HTH_MARR_2"/>
    <property type="match status" value="1"/>
</dbReference>
<dbReference type="InterPro" id="IPR036388">
    <property type="entry name" value="WH-like_DNA-bd_sf"/>
</dbReference>
<evidence type="ECO:0000313" key="2">
    <source>
        <dbReference type="EMBL" id="GAA3225405.1"/>
    </source>
</evidence>
<dbReference type="RefSeq" id="WP_344833328.1">
    <property type="nucleotide sequence ID" value="NZ_BAAAUV010000015.1"/>
</dbReference>
<feature type="domain" description="HTH marR-type" evidence="1">
    <location>
        <begin position="7"/>
        <end position="144"/>
    </location>
</feature>
<dbReference type="EMBL" id="BAAAUV010000015">
    <property type="protein sequence ID" value="GAA3225405.1"/>
    <property type="molecule type" value="Genomic_DNA"/>
</dbReference>
<dbReference type="CDD" id="cd00090">
    <property type="entry name" value="HTH_ARSR"/>
    <property type="match status" value="1"/>
</dbReference>
<dbReference type="InterPro" id="IPR036390">
    <property type="entry name" value="WH_DNA-bd_sf"/>
</dbReference>
<dbReference type="PRINTS" id="PR00598">
    <property type="entry name" value="HTHMARR"/>
</dbReference>
<dbReference type="PANTHER" id="PTHR33164:SF57">
    <property type="entry name" value="MARR-FAMILY TRANSCRIPTIONAL REGULATOR"/>
    <property type="match status" value="1"/>
</dbReference>